<evidence type="ECO:0000256" key="1">
    <source>
        <dbReference type="SAM" id="Phobius"/>
    </source>
</evidence>
<dbReference type="InterPro" id="IPR003675">
    <property type="entry name" value="Rce1/LyrA-like_dom"/>
</dbReference>
<feature type="transmembrane region" description="Helical" evidence="1">
    <location>
        <begin position="335"/>
        <end position="355"/>
    </location>
</feature>
<keyword evidence="1" id="KW-1133">Transmembrane helix</keyword>
<organism evidence="3">
    <name type="scientific">Caldilineaceae bacterium SB0664_bin_27</name>
    <dbReference type="NCBI Taxonomy" id="2605260"/>
    <lineage>
        <taxon>Bacteria</taxon>
        <taxon>Bacillati</taxon>
        <taxon>Chloroflexota</taxon>
        <taxon>Caldilineae</taxon>
        <taxon>Caldilineales</taxon>
        <taxon>Caldilineaceae</taxon>
    </lineage>
</organism>
<feature type="transmembrane region" description="Helical" evidence="1">
    <location>
        <begin position="6"/>
        <end position="24"/>
    </location>
</feature>
<keyword evidence="1" id="KW-0472">Membrane</keyword>
<feature type="domain" description="CAAX prenyl protease 2/Lysostaphin resistance protein A-like" evidence="2">
    <location>
        <begin position="266"/>
        <end position="346"/>
    </location>
</feature>
<protein>
    <submittedName>
        <fullName evidence="3">CPBP family intramembrane metalloprotease</fullName>
    </submittedName>
</protein>
<dbReference type="GO" id="GO:0080120">
    <property type="term" value="P:CAAX-box protein maturation"/>
    <property type="evidence" value="ECO:0007669"/>
    <property type="project" value="UniProtKB-ARBA"/>
</dbReference>
<dbReference type="GO" id="GO:0004175">
    <property type="term" value="F:endopeptidase activity"/>
    <property type="evidence" value="ECO:0007669"/>
    <property type="project" value="UniProtKB-ARBA"/>
</dbReference>
<dbReference type="GO" id="GO:0008237">
    <property type="term" value="F:metallopeptidase activity"/>
    <property type="evidence" value="ECO:0007669"/>
    <property type="project" value="UniProtKB-KW"/>
</dbReference>
<dbReference type="PANTHER" id="PTHR39430:SF1">
    <property type="entry name" value="PROTEASE"/>
    <property type="match status" value="1"/>
</dbReference>
<keyword evidence="3" id="KW-0645">Protease</keyword>
<dbReference type="GO" id="GO:0006508">
    <property type="term" value="P:proteolysis"/>
    <property type="evidence" value="ECO:0007669"/>
    <property type="project" value="UniProtKB-KW"/>
</dbReference>
<feature type="transmembrane region" description="Helical" evidence="1">
    <location>
        <begin position="311"/>
        <end position="328"/>
    </location>
</feature>
<dbReference type="AlphaFoldDB" id="A0A6B0YN23"/>
<evidence type="ECO:0000313" key="3">
    <source>
        <dbReference type="EMBL" id="MXY92403.1"/>
    </source>
</evidence>
<feature type="transmembrane region" description="Helical" evidence="1">
    <location>
        <begin position="220"/>
        <end position="246"/>
    </location>
</feature>
<dbReference type="Pfam" id="PF02517">
    <property type="entry name" value="Rce1-like"/>
    <property type="match status" value="1"/>
</dbReference>
<evidence type="ECO:0000259" key="2">
    <source>
        <dbReference type="Pfam" id="PF02517"/>
    </source>
</evidence>
<reference evidence="3" key="1">
    <citation type="submission" date="2019-09" db="EMBL/GenBank/DDBJ databases">
        <title>Characterisation of the sponge microbiome using genome-centric metagenomics.</title>
        <authorList>
            <person name="Engelberts J.P."/>
            <person name="Robbins S.J."/>
            <person name="De Goeij J.M."/>
            <person name="Aranda M."/>
            <person name="Bell S.C."/>
            <person name="Webster N.S."/>
        </authorList>
    </citation>
    <scope>NUCLEOTIDE SEQUENCE</scope>
    <source>
        <strain evidence="3">SB0664_bin_27</strain>
    </source>
</reference>
<gene>
    <name evidence="3" type="ORF">F4Y42_03035</name>
</gene>
<feature type="transmembrane region" description="Helical" evidence="1">
    <location>
        <begin position="289"/>
        <end position="305"/>
    </location>
</feature>
<keyword evidence="3" id="KW-0378">Hydrolase</keyword>
<keyword evidence="3" id="KW-0482">Metalloprotease</keyword>
<feature type="transmembrane region" description="Helical" evidence="1">
    <location>
        <begin position="258"/>
        <end position="277"/>
    </location>
</feature>
<sequence>MSESILTVLLFVPLFLIVLLANLADKQRLSEGSGKTIAGLTYAFHAFIFGVMAAAGAALHVLSILMEANEEIRQNIIEILSGGAADQAEGILPVLDRLDVLGLGLWLPAAAAPLFLLPPVRRLLANLIPIDPRSSIHAVAASFVMLVVINLAVTLAVGLETLADLSEGTETDGGSLLFSLWVQQITFAIWAVVGVGWLTRRRLLQALERLGLTVPRPAEVAVGIGTGLVSVAVILVLEIVAEAAGWGVDEDVQRLTEVLIGPLLGSIPGILTLGLAAGIGEETLFRGALQPRFGLLFTSLLFALLHSQYGITLSTLAVFIVGLILGLVRNRFKTSTCVIAHASYNITLGMIAYFYPQMF</sequence>
<name>A0A6B0YN23_9CHLR</name>
<feature type="transmembrane region" description="Helical" evidence="1">
    <location>
        <begin position="138"/>
        <end position="158"/>
    </location>
</feature>
<dbReference type="PANTHER" id="PTHR39430">
    <property type="entry name" value="MEMBRANE-ASSOCIATED PROTEASE-RELATED"/>
    <property type="match status" value="1"/>
</dbReference>
<keyword evidence="1" id="KW-0812">Transmembrane</keyword>
<dbReference type="EMBL" id="VXRG01000028">
    <property type="protein sequence ID" value="MXY92403.1"/>
    <property type="molecule type" value="Genomic_DNA"/>
</dbReference>
<comment type="caution">
    <text evidence="3">The sequence shown here is derived from an EMBL/GenBank/DDBJ whole genome shotgun (WGS) entry which is preliminary data.</text>
</comment>
<feature type="transmembrane region" description="Helical" evidence="1">
    <location>
        <begin position="178"/>
        <end position="199"/>
    </location>
</feature>
<proteinExistence type="predicted"/>
<feature type="transmembrane region" description="Helical" evidence="1">
    <location>
        <begin position="36"/>
        <end position="59"/>
    </location>
</feature>
<accession>A0A6B0YN23</accession>
<feature type="transmembrane region" description="Helical" evidence="1">
    <location>
        <begin position="100"/>
        <end position="117"/>
    </location>
</feature>